<accession>A0A816K6U1</accession>
<protein>
    <submittedName>
        <fullName evidence="1">(rape) hypothetical protein</fullName>
    </submittedName>
</protein>
<evidence type="ECO:0000313" key="1">
    <source>
        <dbReference type="EMBL" id="CAF1913852.1"/>
    </source>
</evidence>
<proteinExistence type="predicted"/>
<dbReference type="EMBL" id="HG994366">
    <property type="protein sequence ID" value="CAF1913852.1"/>
    <property type="molecule type" value="Genomic_DNA"/>
</dbReference>
<name>A0A816K6U1_BRANA</name>
<sequence>MFRVQFVYQLPEHRKALSDLDTFPSSTTTSLLSQKPNSNIQTERRSLVTVDLEPVPQIAASGDALYVSPPLQWTPGPPPSNSSRLEQAQSRLHIDKVVSLIFGKILFEVIDSSKHRQQVSLWYIQHSSSFSIIGMLNRAGTWTSR</sequence>
<dbReference type="AlphaFoldDB" id="A0A816K6U1"/>
<organism evidence="1">
    <name type="scientific">Brassica napus</name>
    <name type="common">Rape</name>
    <dbReference type="NCBI Taxonomy" id="3708"/>
    <lineage>
        <taxon>Eukaryota</taxon>
        <taxon>Viridiplantae</taxon>
        <taxon>Streptophyta</taxon>
        <taxon>Embryophyta</taxon>
        <taxon>Tracheophyta</taxon>
        <taxon>Spermatophyta</taxon>
        <taxon>Magnoliopsida</taxon>
        <taxon>eudicotyledons</taxon>
        <taxon>Gunneridae</taxon>
        <taxon>Pentapetalae</taxon>
        <taxon>rosids</taxon>
        <taxon>malvids</taxon>
        <taxon>Brassicales</taxon>
        <taxon>Brassicaceae</taxon>
        <taxon>Brassiceae</taxon>
        <taxon>Brassica</taxon>
    </lineage>
</organism>
<dbReference type="Proteomes" id="UP001295469">
    <property type="component" value="Chromosome C02"/>
</dbReference>
<gene>
    <name evidence="1" type="ORF">DARMORV10_C02P35310.1</name>
</gene>
<reference evidence="1" key="1">
    <citation type="submission" date="2021-01" db="EMBL/GenBank/DDBJ databases">
        <authorList>
            <consortium name="Genoscope - CEA"/>
            <person name="William W."/>
        </authorList>
    </citation>
    <scope>NUCLEOTIDE SEQUENCE</scope>
</reference>